<accession>A0A0L7R9V6</accession>
<evidence type="ECO:0000313" key="12">
    <source>
        <dbReference type="Proteomes" id="UP000053825"/>
    </source>
</evidence>
<dbReference type="InterPro" id="IPR049470">
    <property type="entry name" value="TRM61_C"/>
</dbReference>
<evidence type="ECO:0000256" key="9">
    <source>
        <dbReference type="PIRSR" id="PIRSR017269-1"/>
    </source>
</evidence>
<keyword evidence="5 8" id="KW-0819">tRNA processing</keyword>
<dbReference type="EC" id="2.1.1.220" evidence="8"/>
<keyword evidence="3 8" id="KW-0808">Transferase</keyword>
<gene>
    <name evidence="11" type="ORF">WH47_11400</name>
</gene>
<dbReference type="PANTHER" id="PTHR12133:SF2">
    <property type="entry name" value="TRNA (ADENINE(58)-N(1))-METHYLTRANSFERASE CATALYTIC SUBUNIT TRMT61A"/>
    <property type="match status" value="1"/>
</dbReference>
<keyword evidence="2 8" id="KW-0489">Methyltransferase</keyword>
<dbReference type="Gene3D" id="3.40.50.150">
    <property type="entry name" value="Vaccinia Virus protein VP39"/>
    <property type="match status" value="1"/>
</dbReference>
<dbReference type="Gene3D" id="3.10.330.20">
    <property type="match status" value="1"/>
</dbReference>
<dbReference type="GO" id="GO:0031515">
    <property type="term" value="C:tRNA (m1A) methyltransferase complex"/>
    <property type="evidence" value="ECO:0007669"/>
    <property type="project" value="UniProtKB-UniRule"/>
</dbReference>
<sequence length="328" mass="37145">MSFNKVKEVIEEGDVVILYLGPSNMHSLEIKPQIVNKKGKMVDNIFQTIYGALKVFSLVGQKYGTKIQLSRGWGYVLQPTPELWTLTVPHRTQIIYSPDISLIIYLMDLSPGSTVIETGTGSGSLSHTLIRAIRPHGHLYTFDFHEQRVNIAQIEFERHGLSKFVTLNHKDVCMEGFGEQLENKIDAIFLDLPHPWLAIDHALCTLKKSGGKLCSFSPCIEQVQRTCTKLVSKGFTELNTYECLQREVNVQYRNLSILDLECLKYEHVNKDMAQQSENEKQEQTKLLTVTHARSLPGHTGFITIATLPPIYARKLDISSQSEKITVKD</sequence>
<evidence type="ECO:0000256" key="4">
    <source>
        <dbReference type="ARBA" id="ARBA00022691"/>
    </source>
</evidence>
<evidence type="ECO:0000256" key="5">
    <source>
        <dbReference type="ARBA" id="ARBA00022694"/>
    </source>
</evidence>
<dbReference type="PIRSF" id="PIRSF017269">
    <property type="entry name" value="GCD14"/>
    <property type="match status" value="1"/>
</dbReference>
<dbReference type="GO" id="GO:0030488">
    <property type="term" value="P:tRNA methylation"/>
    <property type="evidence" value="ECO:0007669"/>
    <property type="project" value="InterPro"/>
</dbReference>
<dbReference type="Pfam" id="PF08704">
    <property type="entry name" value="GCD14"/>
    <property type="match status" value="1"/>
</dbReference>
<dbReference type="PROSITE" id="PS51620">
    <property type="entry name" value="SAM_TRM61"/>
    <property type="match status" value="1"/>
</dbReference>
<reference evidence="11 12" key="1">
    <citation type="submission" date="2015-07" db="EMBL/GenBank/DDBJ databases">
        <title>The genome of Habropoda laboriosa.</title>
        <authorList>
            <person name="Pan H."/>
            <person name="Kapheim K."/>
        </authorList>
    </citation>
    <scope>NUCLEOTIDE SEQUENCE [LARGE SCALE GENOMIC DNA]</scope>
    <source>
        <strain evidence="11">0110345459</strain>
    </source>
</reference>
<name>A0A0L7R9V6_9HYME</name>
<organism evidence="11 12">
    <name type="scientific">Habropoda laboriosa</name>
    <dbReference type="NCBI Taxonomy" id="597456"/>
    <lineage>
        <taxon>Eukaryota</taxon>
        <taxon>Metazoa</taxon>
        <taxon>Ecdysozoa</taxon>
        <taxon>Arthropoda</taxon>
        <taxon>Hexapoda</taxon>
        <taxon>Insecta</taxon>
        <taxon>Pterygota</taxon>
        <taxon>Neoptera</taxon>
        <taxon>Endopterygota</taxon>
        <taxon>Hymenoptera</taxon>
        <taxon>Apocrita</taxon>
        <taxon>Aculeata</taxon>
        <taxon>Apoidea</taxon>
        <taxon>Anthophila</taxon>
        <taxon>Apidae</taxon>
        <taxon>Habropoda</taxon>
    </lineage>
</organism>
<dbReference type="Proteomes" id="UP000053825">
    <property type="component" value="Unassembled WGS sequence"/>
</dbReference>
<evidence type="ECO:0000256" key="1">
    <source>
        <dbReference type="ARBA" id="ARBA00004123"/>
    </source>
</evidence>
<dbReference type="SUPFAM" id="SSF53335">
    <property type="entry name" value="S-adenosyl-L-methionine-dependent methyltransferases"/>
    <property type="match status" value="1"/>
</dbReference>
<comment type="catalytic activity">
    <reaction evidence="7">
        <text>an adenosine in mRNA + S-adenosyl-L-methionine = an N(1)-methyladenosine in mRNA + S-adenosyl-L-homocysteine + H(+)</text>
        <dbReference type="Rhea" id="RHEA:55392"/>
        <dbReference type="Rhea" id="RHEA-COMP:12414"/>
        <dbReference type="Rhea" id="RHEA-COMP:12415"/>
        <dbReference type="ChEBI" id="CHEBI:15378"/>
        <dbReference type="ChEBI" id="CHEBI:57856"/>
        <dbReference type="ChEBI" id="CHEBI:59789"/>
        <dbReference type="ChEBI" id="CHEBI:74411"/>
        <dbReference type="ChEBI" id="CHEBI:74491"/>
    </reaction>
</comment>
<dbReference type="GO" id="GO:0160107">
    <property type="term" value="F:tRNA (adenine(58)-N1)-methyltransferase activity"/>
    <property type="evidence" value="ECO:0007669"/>
    <property type="project" value="UniProtKB-EC"/>
</dbReference>
<feature type="binding site" evidence="9">
    <location>
        <position position="143"/>
    </location>
    <ligand>
        <name>S-adenosyl-L-methionine</name>
        <dbReference type="ChEBI" id="CHEBI:59789"/>
    </ligand>
</feature>
<proteinExistence type="inferred from homology"/>
<evidence type="ECO:0000256" key="7">
    <source>
        <dbReference type="ARBA" id="ARBA00048481"/>
    </source>
</evidence>
<comment type="subcellular location">
    <subcellularLocation>
        <location evidence="1 8">Nucleus</location>
    </subcellularLocation>
</comment>
<dbReference type="PANTHER" id="PTHR12133">
    <property type="entry name" value="TRNA (ADENINE(58)-N(1))-METHYLTRANSFERASE"/>
    <property type="match status" value="1"/>
</dbReference>
<keyword evidence="4 8" id="KW-0949">S-adenosyl-L-methionine</keyword>
<feature type="binding site" evidence="9">
    <location>
        <position position="191"/>
    </location>
    <ligand>
        <name>S-adenosyl-L-methionine</name>
        <dbReference type="ChEBI" id="CHEBI:59789"/>
    </ligand>
</feature>
<keyword evidence="6 8" id="KW-0539">Nucleus</keyword>
<dbReference type="GO" id="GO:0005634">
    <property type="term" value="C:nucleus"/>
    <property type="evidence" value="ECO:0007669"/>
    <property type="project" value="UniProtKB-SubCell"/>
</dbReference>
<feature type="binding site" evidence="9">
    <location>
        <position position="171"/>
    </location>
    <ligand>
        <name>S-adenosyl-L-methionine</name>
        <dbReference type="ChEBI" id="CHEBI:59789"/>
    </ligand>
</feature>
<evidence type="ECO:0000256" key="2">
    <source>
        <dbReference type="ARBA" id="ARBA00022603"/>
    </source>
</evidence>
<dbReference type="AlphaFoldDB" id="A0A0L7R9V6"/>
<evidence type="ECO:0000313" key="11">
    <source>
        <dbReference type="EMBL" id="KOC67652.1"/>
    </source>
</evidence>
<comment type="similarity">
    <text evidence="8">Belongs to the class I-like SAM-binding methyltransferase superfamily. TRM61 family.</text>
</comment>
<comment type="function">
    <text evidence="8">Catalytic subunit of tRNA (adenine-N(1)-)-methyltransferase, which catalyzes the formation of N(1)-methyladenine at position 58 (m1A58) in initiator methionyl-tRNA.</text>
</comment>
<keyword evidence="12" id="KW-1185">Reference proteome</keyword>
<evidence type="ECO:0000259" key="10">
    <source>
        <dbReference type="Pfam" id="PF08704"/>
    </source>
</evidence>
<dbReference type="FunFam" id="3.10.330.20:FF:000002">
    <property type="entry name" value="tRNA (adenine(58)-N(1))-methyltransferase catalytic subunit TRMT61A"/>
    <property type="match status" value="1"/>
</dbReference>
<feature type="domain" description="tRNA (adenine(58)-N(1))-methyltransferase catalytic subunit TRM61 C-terminal" evidence="10">
    <location>
        <begin position="72"/>
        <end position="306"/>
    </location>
</feature>
<dbReference type="OrthoDB" id="1925287at2759"/>
<dbReference type="EMBL" id="KQ414620">
    <property type="protein sequence ID" value="KOC67652.1"/>
    <property type="molecule type" value="Genomic_DNA"/>
</dbReference>
<comment type="catalytic activity">
    <reaction evidence="8">
        <text>adenosine(58) in tRNA + S-adenosyl-L-methionine = N(1)-methyladenosine(58) in tRNA + S-adenosyl-L-homocysteine + H(+)</text>
        <dbReference type="Rhea" id="RHEA:43152"/>
        <dbReference type="Rhea" id="RHEA-COMP:10365"/>
        <dbReference type="Rhea" id="RHEA-COMP:10366"/>
        <dbReference type="ChEBI" id="CHEBI:15378"/>
        <dbReference type="ChEBI" id="CHEBI:57856"/>
        <dbReference type="ChEBI" id="CHEBI:59789"/>
        <dbReference type="ChEBI" id="CHEBI:74411"/>
        <dbReference type="ChEBI" id="CHEBI:74491"/>
        <dbReference type="EC" id="2.1.1.220"/>
    </reaction>
</comment>
<dbReference type="STRING" id="597456.A0A0L7R9V6"/>
<evidence type="ECO:0000256" key="8">
    <source>
        <dbReference type="PIRNR" id="PIRNR017269"/>
    </source>
</evidence>
<dbReference type="InterPro" id="IPR029063">
    <property type="entry name" value="SAM-dependent_MTases_sf"/>
</dbReference>
<dbReference type="InterPro" id="IPR014816">
    <property type="entry name" value="tRNA_MeTrfase_Gcd14"/>
</dbReference>
<protein>
    <recommendedName>
        <fullName evidence="8">tRNA (adenine(58)-N(1))-methyltransferase catalytic subunit TRMT61A</fullName>
        <ecNumber evidence="8">2.1.1.220</ecNumber>
    </recommendedName>
</protein>
<evidence type="ECO:0000256" key="6">
    <source>
        <dbReference type="ARBA" id="ARBA00023242"/>
    </source>
</evidence>
<evidence type="ECO:0000256" key="3">
    <source>
        <dbReference type="ARBA" id="ARBA00022679"/>
    </source>
</evidence>
<feature type="binding site" evidence="9">
    <location>
        <begin position="122"/>
        <end position="125"/>
    </location>
    <ligand>
        <name>S-adenosyl-L-methionine</name>
        <dbReference type="ChEBI" id="CHEBI:59789"/>
    </ligand>
</feature>